<dbReference type="PANTHER" id="PTHR10257">
    <property type="entry name" value="SERINE/THREONINE PROTEIN PHOSPHATASE 2A PP2A REGULATORY SUBUNIT B"/>
    <property type="match status" value="1"/>
</dbReference>
<dbReference type="EMBL" id="MLAK01000916">
    <property type="protein sequence ID" value="OHT01315.1"/>
    <property type="molecule type" value="Genomic_DNA"/>
</dbReference>
<dbReference type="FunFam" id="1.25.10.10:FF:000331">
    <property type="entry name" value="Phosphoprotein phosphatase, putative"/>
    <property type="match status" value="1"/>
</dbReference>
<protein>
    <submittedName>
        <fullName evidence="1">Serine/threonine-protein phosphatase 2A 56 kDa regulatory subunit delta 1 isoform</fullName>
    </submittedName>
</protein>
<dbReference type="GO" id="GO:0019888">
    <property type="term" value="F:protein phosphatase regulator activity"/>
    <property type="evidence" value="ECO:0007669"/>
    <property type="project" value="InterPro"/>
</dbReference>
<proteinExistence type="predicted"/>
<evidence type="ECO:0000313" key="2">
    <source>
        <dbReference type="Proteomes" id="UP000179807"/>
    </source>
</evidence>
<gene>
    <name evidence="1" type="ORF">TRFO_31853</name>
</gene>
<dbReference type="Pfam" id="PF01603">
    <property type="entry name" value="B56"/>
    <property type="match status" value="1"/>
</dbReference>
<name>A0A1J4JQJ8_9EUKA</name>
<dbReference type="Gene3D" id="1.25.10.10">
    <property type="entry name" value="Leucine-rich Repeat Variant"/>
    <property type="match status" value="1"/>
</dbReference>
<sequence length="530" mass="61189">MEKDECMLAFSNAQKSKSNAYLLNFHYPRLVVPNARFSDFGKPNLSKMKIQYPQKPVRHNLLPHITGYSSLTNISEASLLPHLEIQPPPNLRPAPSVACISRTNEENPITLKAHIFPFKADVDIDQIEKLIESCSSNTYYFYTCEIQPKNSVDEKILTSLDSLLFFTSNDENKMKLTENHNLLFFEMIKKHIFHPFPDISRTYVIGEAVSPYHINNWEQLQKVYLLMTNLVSKIAKFIDKNTFKDLIKLLSTPNKEEQESLLSFIEELCNTSELHYDLVFHAMTQIIELFRDGLCLHFCINPILTFLTRALEKAPLPIDRSYFATFRSSFYPIIVSPNVVDFYFSLVPFAKFFQSKDSTTAVWCARFLFRHWPHTNSQKQVIFLHQLQSLLSILSSSFLPALSHALIGRLRCTASSVNFKIAMAAIRICKDEDFMKLFAYVAEKNIGSLIPVLEDAKQHWNRDVRKAAVEACNLMRDLNVSRLYKQEDVKNKSRKSRAYRGWRVILELAAKNDKNIDVSEMKAIISVFDI</sequence>
<dbReference type="PANTHER" id="PTHR10257:SF3">
    <property type="entry name" value="SERINE_THREONINE-PROTEIN PHOSPHATASE 2A 56 KDA REGULATORY SUBUNIT GAMMA ISOFORM"/>
    <property type="match status" value="1"/>
</dbReference>
<dbReference type="InterPro" id="IPR002554">
    <property type="entry name" value="PP2A_B56"/>
</dbReference>
<dbReference type="AlphaFoldDB" id="A0A1J4JQJ8"/>
<dbReference type="GO" id="GO:0000159">
    <property type="term" value="C:protein phosphatase type 2A complex"/>
    <property type="evidence" value="ECO:0007669"/>
    <property type="project" value="InterPro"/>
</dbReference>
<dbReference type="GO" id="GO:0007165">
    <property type="term" value="P:signal transduction"/>
    <property type="evidence" value="ECO:0007669"/>
    <property type="project" value="InterPro"/>
</dbReference>
<dbReference type="OrthoDB" id="6239597at2759"/>
<accession>A0A1J4JQJ8</accession>
<dbReference type="SUPFAM" id="SSF48371">
    <property type="entry name" value="ARM repeat"/>
    <property type="match status" value="1"/>
</dbReference>
<evidence type="ECO:0000313" key="1">
    <source>
        <dbReference type="EMBL" id="OHT01315.1"/>
    </source>
</evidence>
<dbReference type="RefSeq" id="XP_068354451.1">
    <property type="nucleotide sequence ID" value="XM_068508170.1"/>
</dbReference>
<dbReference type="InterPro" id="IPR011989">
    <property type="entry name" value="ARM-like"/>
</dbReference>
<dbReference type="GeneID" id="94842874"/>
<dbReference type="InterPro" id="IPR016024">
    <property type="entry name" value="ARM-type_fold"/>
</dbReference>
<reference evidence="1" key="1">
    <citation type="submission" date="2016-10" db="EMBL/GenBank/DDBJ databases">
        <authorList>
            <person name="Benchimol M."/>
            <person name="Almeida L.G."/>
            <person name="Vasconcelos A.T."/>
            <person name="Perreira-Neves A."/>
            <person name="Rosa I.A."/>
            <person name="Tasca T."/>
            <person name="Bogo M.R."/>
            <person name="de Souza W."/>
        </authorList>
    </citation>
    <scope>NUCLEOTIDE SEQUENCE [LARGE SCALE GENOMIC DNA]</scope>
    <source>
        <strain evidence="1">K</strain>
    </source>
</reference>
<keyword evidence="2" id="KW-1185">Reference proteome</keyword>
<dbReference type="VEuPathDB" id="TrichDB:TRFO_31853"/>
<dbReference type="Proteomes" id="UP000179807">
    <property type="component" value="Unassembled WGS sequence"/>
</dbReference>
<comment type="caution">
    <text evidence="1">The sequence shown here is derived from an EMBL/GenBank/DDBJ whole genome shotgun (WGS) entry which is preliminary data.</text>
</comment>
<organism evidence="1 2">
    <name type="scientific">Tritrichomonas foetus</name>
    <dbReference type="NCBI Taxonomy" id="1144522"/>
    <lineage>
        <taxon>Eukaryota</taxon>
        <taxon>Metamonada</taxon>
        <taxon>Parabasalia</taxon>
        <taxon>Tritrichomonadida</taxon>
        <taxon>Tritrichomonadidae</taxon>
        <taxon>Tritrichomonas</taxon>
    </lineage>
</organism>